<proteinExistence type="predicted"/>
<dbReference type="GO" id="GO:0009116">
    <property type="term" value="P:nucleoside metabolic process"/>
    <property type="evidence" value="ECO:0007669"/>
    <property type="project" value="InterPro"/>
</dbReference>
<keyword evidence="3" id="KW-1185">Reference proteome</keyword>
<dbReference type="InterPro" id="IPR035994">
    <property type="entry name" value="Nucleoside_phosphorylase_sf"/>
</dbReference>
<dbReference type="Proteomes" id="UP000611640">
    <property type="component" value="Chromosome"/>
</dbReference>
<protein>
    <recommendedName>
        <fullName evidence="1">Nucleoside phosphorylase domain-containing protein</fullName>
    </recommendedName>
</protein>
<reference evidence="2 3" key="1">
    <citation type="submission" date="2020-08" db="EMBL/GenBank/DDBJ databases">
        <title>Whole genome shotgun sequence of Actinocatenispora thailandica NBRC 105041.</title>
        <authorList>
            <person name="Komaki H."/>
            <person name="Tamura T."/>
        </authorList>
    </citation>
    <scope>NUCLEOTIDE SEQUENCE [LARGE SCALE GENOMIC DNA]</scope>
    <source>
        <strain evidence="2 3">NBRC 105041</strain>
    </source>
</reference>
<gene>
    <name evidence="2" type="ORF">Athai_51170</name>
</gene>
<evidence type="ECO:0000313" key="2">
    <source>
        <dbReference type="EMBL" id="BCJ37614.1"/>
    </source>
</evidence>
<accession>A0A7R7DTM2</accession>
<dbReference type="SUPFAM" id="SSF53167">
    <property type="entry name" value="Purine and uridine phosphorylases"/>
    <property type="match status" value="1"/>
</dbReference>
<sequence>MTVLLAPMRAEARALRRGGATGTGAPTRGVPVLHAGVGPLRAARAAARLAGRGVCVAGVGGGLVASLHTGDVVVAEEVRGPGPDDVPVRLRGATELAALLRAAGHPVHIGPVGSRPGIVAGAARDRLAGTGALAVDTESYWLLSGPARPVGCLRVVADCAPGPVFGPATLWHLGVALRRLRALAGVLTAWAATADPAPRNESHQPLKEAR</sequence>
<evidence type="ECO:0000259" key="1">
    <source>
        <dbReference type="Pfam" id="PF01048"/>
    </source>
</evidence>
<dbReference type="KEGG" id="atl:Athai_51170"/>
<dbReference type="GO" id="GO:0003824">
    <property type="term" value="F:catalytic activity"/>
    <property type="evidence" value="ECO:0007669"/>
    <property type="project" value="InterPro"/>
</dbReference>
<dbReference type="InterPro" id="IPR000845">
    <property type="entry name" value="Nucleoside_phosphorylase_d"/>
</dbReference>
<dbReference type="AlphaFoldDB" id="A0A7R7DTM2"/>
<dbReference type="Pfam" id="PF01048">
    <property type="entry name" value="PNP_UDP_1"/>
    <property type="match status" value="1"/>
</dbReference>
<dbReference type="EMBL" id="AP023355">
    <property type="protein sequence ID" value="BCJ37614.1"/>
    <property type="molecule type" value="Genomic_DNA"/>
</dbReference>
<feature type="domain" description="Nucleoside phosphorylase" evidence="1">
    <location>
        <begin position="31"/>
        <end position="141"/>
    </location>
</feature>
<evidence type="ECO:0000313" key="3">
    <source>
        <dbReference type="Proteomes" id="UP000611640"/>
    </source>
</evidence>
<organism evidence="2 3">
    <name type="scientific">Actinocatenispora thailandica</name>
    <dbReference type="NCBI Taxonomy" id="227318"/>
    <lineage>
        <taxon>Bacteria</taxon>
        <taxon>Bacillati</taxon>
        <taxon>Actinomycetota</taxon>
        <taxon>Actinomycetes</taxon>
        <taxon>Micromonosporales</taxon>
        <taxon>Micromonosporaceae</taxon>
        <taxon>Actinocatenispora</taxon>
    </lineage>
</organism>
<dbReference type="RefSeq" id="WP_203963801.1">
    <property type="nucleotide sequence ID" value="NZ_AP023355.1"/>
</dbReference>
<dbReference type="Gene3D" id="3.40.50.1580">
    <property type="entry name" value="Nucleoside phosphorylase domain"/>
    <property type="match status" value="1"/>
</dbReference>
<name>A0A7R7DTM2_9ACTN</name>